<name>A0A7E4VNT5_PANRE</name>
<reference evidence="4" key="1">
    <citation type="journal article" date="2013" name="Genetics">
        <title>The draft genome and transcriptome of Panagrellus redivivus are shaped by the harsh demands of a free-living lifestyle.</title>
        <authorList>
            <person name="Srinivasan J."/>
            <person name="Dillman A.R."/>
            <person name="Macchietto M.G."/>
            <person name="Heikkinen L."/>
            <person name="Lakso M."/>
            <person name="Fracchia K.M."/>
            <person name="Antoshechkin I."/>
            <person name="Mortazavi A."/>
            <person name="Wong G."/>
            <person name="Sternberg P.W."/>
        </authorList>
    </citation>
    <scope>NUCLEOTIDE SEQUENCE [LARGE SCALE GENOMIC DNA]</scope>
    <source>
        <strain evidence="4">MT8872</strain>
    </source>
</reference>
<proteinExistence type="predicted"/>
<accession>A0A7E4VNT5</accession>
<keyword evidence="3" id="KW-0732">Signal</keyword>
<evidence type="ECO:0000313" key="4">
    <source>
        <dbReference type="Proteomes" id="UP000492821"/>
    </source>
</evidence>
<keyword evidence="2" id="KW-0812">Transmembrane</keyword>
<feature type="transmembrane region" description="Helical" evidence="2">
    <location>
        <begin position="171"/>
        <end position="195"/>
    </location>
</feature>
<evidence type="ECO:0000256" key="3">
    <source>
        <dbReference type="SAM" id="SignalP"/>
    </source>
</evidence>
<feature type="compositionally biased region" description="Polar residues" evidence="1">
    <location>
        <begin position="213"/>
        <end position="235"/>
    </location>
</feature>
<evidence type="ECO:0000256" key="2">
    <source>
        <dbReference type="SAM" id="Phobius"/>
    </source>
</evidence>
<evidence type="ECO:0000256" key="1">
    <source>
        <dbReference type="SAM" id="MobiDB-lite"/>
    </source>
</evidence>
<evidence type="ECO:0000313" key="5">
    <source>
        <dbReference type="WBParaSite" id="Pan_g2344.t1"/>
    </source>
</evidence>
<dbReference type="WBParaSite" id="Pan_g2344.t1">
    <property type="protein sequence ID" value="Pan_g2344.t1"/>
    <property type="gene ID" value="Pan_g2344"/>
</dbReference>
<reference evidence="5" key="2">
    <citation type="submission" date="2020-10" db="UniProtKB">
        <authorList>
            <consortium name="WormBaseParasite"/>
        </authorList>
    </citation>
    <scope>IDENTIFICATION</scope>
</reference>
<dbReference type="Proteomes" id="UP000492821">
    <property type="component" value="Unassembled WGS sequence"/>
</dbReference>
<protein>
    <submittedName>
        <fullName evidence="5">Uncharacterized protein</fullName>
    </submittedName>
</protein>
<organism evidence="4 5">
    <name type="scientific">Panagrellus redivivus</name>
    <name type="common">Microworm</name>
    <dbReference type="NCBI Taxonomy" id="6233"/>
    <lineage>
        <taxon>Eukaryota</taxon>
        <taxon>Metazoa</taxon>
        <taxon>Ecdysozoa</taxon>
        <taxon>Nematoda</taxon>
        <taxon>Chromadorea</taxon>
        <taxon>Rhabditida</taxon>
        <taxon>Tylenchina</taxon>
        <taxon>Panagrolaimomorpha</taxon>
        <taxon>Panagrolaimoidea</taxon>
        <taxon>Panagrolaimidae</taxon>
        <taxon>Panagrellus</taxon>
    </lineage>
</organism>
<dbReference type="AlphaFoldDB" id="A0A7E4VNT5"/>
<feature type="chain" id="PRO_5028880402" evidence="3">
    <location>
        <begin position="19"/>
        <end position="235"/>
    </location>
</feature>
<keyword evidence="2" id="KW-1133">Transmembrane helix</keyword>
<keyword evidence="2" id="KW-0472">Membrane</keyword>
<keyword evidence="4" id="KW-1185">Reference proteome</keyword>
<feature type="region of interest" description="Disordered" evidence="1">
    <location>
        <begin position="208"/>
        <end position="235"/>
    </location>
</feature>
<sequence>MNPFTAIRLFFVMVSIKGLEIAKEVEGGVQILHAGEIELILPESLNFTLKKLRPGQLCIGYFEMCYEATATKRNVDGKLKYYVNYWQPCPEGTCLLSVLPNSAYGLSLEDDNDQIYAFFDDDSTLTCPRKVMNSRATFTIREIPDCPVFVNGAKLPKEENVAKDEQSNTKWIIIICVGVVLLLLVAGAIGFFIFMRFKSNPASVKSEDHVQRVSKSARSPMTHNKPSPMNTPVDD</sequence>
<feature type="signal peptide" evidence="3">
    <location>
        <begin position="1"/>
        <end position="18"/>
    </location>
</feature>